<protein>
    <submittedName>
        <fullName evidence="1">Uncharacterized protein</fullName>
    </submittedName>
</protein>
<geneLocation type="plasmid" evidence="1">
    <name>pNK546b</name>
</geneLocation>
<dbReference type="EMBL" id="MN583270">
    <property type="protein sequence ID" value="QHU24382.1"/>
    <property type="molecule type" value="Genomic_DNA"/>
</dbReference>
<evidence type="ECO:0000313" key="1">
    <source>
        <dbReference type="EMBL" id="QHU24382.1"/>
    </source>
</evidence>
<accession>A0A6C0L3P7</accession>
<proteinExistence type="predicted"/>
<keyword evidence="1" id="KW-0614">Plasmid</keyword>
<name>A0A6C0L3P7_PSEAI</name>
<sequence>MPTTADNITKEGIEVKPGQVWKDLDKRDMAASAK</sequence>
<reference evidence="1" key="1">
    <citation type="submission" date="2019-10" db="EMBL/GenBank/DDBJ databases">
        <title>Extensively Drug-Resistant Pseudomonas aeruginosa ST664 clone carrying KPC-2-encoding megaplasmid in a burn clinic.</title>
        <authorList>
            <person name="Li Z."/>
            <person name="Cai Z."/>
            <person name="Cai Z."/>
            <person name="Zhang Y."/>
            <person name="Fu T."/>
            <person name="Jin Y."/>
            <person name="Cheng Z."/>
            <person name="Jin S."/>
            <person name="Wu W."/>
            <person name="Yang L."/>
            <person name="Bai F."/>
        </authorList>
    </citation>
    <scope>NUCLEOTIDE SEQUENCE</scope>
    <source>
        <strain evidence="1">NK546</strain>
        <plasmid evidence="1">pNK546b</plasmid>
    </source>
</reference>
<dbReference type="AlphaFoldDB" id="A0A6C0L3P7"/>
<organism evidence="1">
    <name type="scientific">Pseudomonas aeruginosa</name>
    <dbReference type="NCBI Taxonomy" id="287"/>
    <lineage>
        <taxon>Bacteria</taxon>
        <taxon>Pseudomonadati</taxon>
        <taxon>Pseudomonadota</taxon>
        <taxon>Gammaproteobacteria</taxon>
        <taxon>Pseudomonadales</taxon>
        <taxon>Pseudomonadaceae</taxon>
        <taxon>Pseudomonas</taxon>
    </lineage>
</organism>